<dbReference type="EMBL" id="CP037920">
    <property type="protein sequence ID" value="QDT98152.1"/>
    <property type="molecule type" value="Genomic_DNA"/>
</dbReference>
<evidence type="ECO:0000313" key="2">
    <source>
        <dbReference type="Proteomes" id="UP000318704"/>
    </source>
</evidence>
<reference evidence="1 2" key="1">
    <citation type="submission" date="2019-03" db="EMBL/GenBank/DDBJ databases">
        <title>Deep-cultivation of Planctomycetes and their phenomic and genomic characterization uncovers novel biology.</title>
        <authorList>
            <person name="Wiegand S."/>
            <person name="Jogler M."/>
            <person name="Boedeker C."/>
            <person name="Pinto D."/>
            <person name="Vollmers J."/>
            <person name="Rivas-Marin E."/>
            <person name="Kohn T."/>
            <person name="Peeters S.H."/>
            <person name="Heuer A."/>
            <person name="Rast P."/>
            <person name="Oberbeckmann S."/>
            <person name="Bunk B."/>
            <person name="Jeske O."/>
            <person name="Meyerdierks A."/>
            <person name="Storesund J.E."/>
            <person name="Kallscheuer N."/>
            <person name="Luecker S."/>
            <person name="Lage O.M."/>
            <person name="Pohl T."/>
            <person name="Merkel B.J."/>
            <person name="Hornburger P."/>
            <person name="Mueller R.-W."/>
            <person name="Bruemmer F."/>
            <person name="Labrenz M."/>
            <person name="Spormann A.M."/>
            <person name="Op den Camp H."/>
            <person name="Overmann J."/>
            <person name="Amann R."/>
            <person name="Jetten M.S.M."/>
            <person name="Mascher T."/>
            <person name="Medema M.H."/>
            <person name="Devos D.P."/>
            <person name="Kaster A.-K."/>
            <person name="Ovreas L."/>
            <person name="Rohde M."/>
            <person name="Galperin M.Y."/>
            <person name="Jogler C."/>
        </authorList>
    </citation>
    <scope>NUCLEOTIDE SEQUENCE [LARGE SCALE GENOMIC DNA]</scope>
    <source>
        <strain evidence="1 2">V144</strain>
    </source>
</reference>
<gene>
    <name evidence="1" type="ORF">V144x_36370</name>
</gene>
<dbReference type="KEGG" id="gaw:V144x_36370"/>
<organism evidence="1 2">
    <name type="scientific">Gimesia aquarii</name>
    <dbReference type="NCBI Taxonomy" id="2527964"/>
    <lineage>
        <taxon>Bacteria</taxon>
        <taxon>Pseudomonadati</taxon>
        <taxon>Planctomycetota</taxon>
        <taxon>Planctomycetia</taxon>
        <taxon>Planctomycetales</taxon>
        <taxon>Planctomycetaceae</taxon>
        <taxon>Gimesia</taxon>
    </lineage>
</organism>
<dbReference type="Proteomes" id="UP000318704">
    <property type="component" value="Chromosome"/>
</dbReference>
<dbReference type="AlphaFoldDB" id="A0A517VYT4"/>
<accession>A0A517VYT4</accession>
<proteinExistence type="predicted"/>
<protein>
    <submittedName>
        <fullName evidence="1">Uncharacterized protein</fullName>
    </submittedName>
</protein>
<name>A0A517VYT4_9PLAN</name>
<sequence length="34" mass="3722">MSPFVLVKTDRSLGLVCCGDLLFVQDAQLLVLKV</sequence>
<evidence type="ECO:0000313" key="1">
    <source>
        <dbReference type="EMBL" id="QDT98152.1"/>
    </source>
</evidence>